<evidence type="ECO:0000256" key="10">
    <source>
        <dbReference type="SAM" id="SignalP"/>
    </source>
</evidence>
<keyword evidence="2" id="KW-0645">Protease</keyword>
<feature type="region of interest" description="Disordered" evidence="9">
    <location>
        <begin position="574"/>
        <end position="597"/>
    </location>
</feature>
<evidence type="ECO:0000256" key="1">
    <source>
        <dbReference type="ARBA" id="ARBA00008721"/>
    </source>
</evidence>
<dbReference type="InterPro" id="IPR032179">
    <property type="entry name" value="Cry22Aa_Ig-like"/>
</dbReference>
<keyword evidence="7" id="KW-0482">Metalloprotease</keyword>
<evidence type="ECO:0000256" key="7">
    <source>
        <dbReference type="ARBA" id="ARBA00023049"/>
    </source>
</evidence>
<dbReference type="SUPFAM" id="SSF49899">
    <property type="entry name" value="Concanavalin A-like lectins/glucanases"/>
    <property type="match status" value="1"/>
</dbReference>
<protein>
    <submittedName>
        <fullName evidence="12">DUF5011 domain-containing protein</fullName>
    </submittedName>
</protein>
<dbReference type="PANTHER" id="PTHR47466">
    <property type="match status" value="1"/>
</dbReference>
<evidence type="ECO:0000256" key="6">
    <source>
        <dbReference type="ARBA" id="ARBA00022833"/>
    </source>
</evidence>
<dbReference type="Proteomes" id="UP000605013">
    <property type="component" value="Unassembled WGS sequence"/>
</dbReference>
<keyword evidence="3" id="KW-0479">Metal-binding</keyword>
<feature type="chain" id="PRO_5045244609" evidence="10">
    <location>
        <begin position="21"/>
        <end position="845"/>
    </location>
</feature>
<dbReference type="Pfam" id="PF00629">
    <property type="entry name" value="MAM"/>
    <property type="match status" value="1"/>
</dbReference>
<dbReference type="InterPro" id="IPR024079">
    <property type="entry name" value="MetalloPept_cat_dom_sf"/>
</dbReference>
<evidence type="ECO:0000259" key="11">
    <source>
        <dbReference type="PROSITE" id="PS50060"/>
    </source>
</evidence>
<feature type="domain" description="MAM" evidence="11">
    <location>
        <begin position="555"/>
        <end position="720"/>
    </location>
</feature>
<dbReference type="InterPro" id="IPR000998">
    <property type="entry name" value="MAM_dom"/>
</dbReference>
<evidence type="ECO:0000313" key="12">
    <source>
        <dbReference type="EMBL" id="MBL7558582.1"/>
    </source>
</evidence>
<dbReference type="CDD" id="cd06263">
    <property type="entry name" value="MAM"/>
    <property type="match status" value="1"/>
</dbReference>
<evidence type="ECO:0000256" key="4">
    <source>
        <dbReference type="ARBA" id="ARBA00022729"/>
    </source>
</evidence>
<dbReference type="Pfam" id="PF16403">
    <property type="entry name" value="Bact_surface_Ig-like"/>
    <property type="match status" value="1"/>
</dbReference>
<dbReference type="RefSeq" id="WP_202998553.1">
    <property type="nucleotide sequence ID" value="NZ_JAEMEF010000001.1"/>
</dbReference>
<dbReference type="Pfam" id="PF18962">
    <property type="entry name" value="Por_Secre_tail"/>
    <property type="match status" value="1"/>
</dbReference>
<evidence type="ECO:0000256" key="8">
    <source>
        <dbReference type="ARBA" id="ARBA00023157"/>
    </source>
</evidence>
<gene>
    <name evidence="12" type="ORF">JAO71_02105</name>
</gene>
<comment type="similarity">
    <text evidence="1">Belongs to the peptidase M43B family.</text>
</comment>
<dbReference type="Gene3D" id="2.10.10.20">
    <property type="entry name" value="Carbohydrate-binding module superfamily 5/12"/>
    <property type="match status" value="1"/>
</dbReference>
<dbReference type="Gene3D" id="2.60.120.200">
    <property type="match status" value="1"/>
</dbReference>
<evidence type="ECO:0000256" key="5">
    <source>
        <dbReference type="ARBA" id="ARBA00022801"/>
    </source>
</evidence>
<dbReference type="InterPro" id="IPR026444">
    <property type="entry name" value="Secre_tail"/>
</dbReference>
<sequence>MKKTITLTFLSFFFACSVFAQQDRNCSTMENLEYRKQLDPTLEHRMNQIEAFTQQKMAQPESARVDGSIITIPVVIHVLYRNSTENISEAQIQSQLDVLNEDFRRTNPDADNAWSQAADTEIQFCLSTVDPNGNATTGITRKQVTRQDWGTSDDMKRSSTGGVNPWDTSEYLNMWIVPLMTSQGGTILGYAQFPGGSAATDGVVMGYNYFGRVGNVSAPFDGGRTTTHEVGHYLNLRHIWGDSNCGNDFVSDTPTHQTSNGGCPIGQVSCGSTDMVQNYMDYTNDSCMNLFTQGQKARMRAVLEAGGVRRSLALSDKCGGGGTTPTCTDGVQNGDETGVDCGGSSCTPCQTACNDNEINVSITFDSYPEETAWTLVNASGTTVASGAYSSANADGSTVNETYCLPDGCYDFVITDVYGDGICCSYGNGSYSVTNGSTTLASGGSFTNSDSTNFCLGSVADTVKPVITLVGASTINLTVGDTYNELGATATDNIDGNITSSIVISGTVNTNSAGTYTRNYNVTDAAGNAANQISRSVVVSPANTSGCSGAITSFPYSEGFESGFGAWTQGSGDDFNWTTTSGATPSSNTGPSSASSGSQYAFMESSAPNYSTKRAILVSPCFDLSGVSNGTFNFKYHMYGATAMGTLSLAISTNNGSSWSTVWSQSGNQGNAWLDGSVDLSSYSGDSIQLRFDGTTGTTWQGDMAVDAISLTNGSADKCAGVPEYVSTQTYAVGDQVVYLDTLYERTSSGWTNLGSCGTARLSNDGFVQYLGVDISIYPNPVKGNMLFVKANIENLPFTVVNMLGQQVAKGITTSNGINVSKLEAGLYLIQFEVNDTIETRKFVKE</sequence>
<dbReference type="CDD" id="cd04275">
    <property type="entry name" value="ZnMc_pappalysin_like"/>
    <property type="match status" value="1"/>
</dbReference>
<keyword evidence="13" id="KW-1185">Reference proteome</keyword>
<dbReference type="Gene3D" id="3.40.390.10">
    <property type="entry name" value="Collagenase (Catalytic Domain)"/>
    <property type="match status" value="1"/>
</dbReference>
<evidence type="ECO:0000256" key="9">
    <source>
        <dbReference type="SAM" id="MobiDB-lite"/>
    </source>
</evidence>
<dbReference type="PROSITE" id="PS50060">
    <property type="entry name" value="MAM_2"/>
    <property type="match status" value="1"/>
</dbReference>
<name>A0ABS1WHJ2_9FLAO</name>
<accession>A0ABS1WHJ2</accession>
<dbReference type="PANTHER" id="PTHR47466:SF1">
    <property type="entry name" value="METALLOPROTEASE MEP1 (AFU_ORTHOLOGUE AFUA_1G07730)-RELATED"/>
    <property type="match status" value="1"/>
</dbReference>
<dbReference type="SMART" id="SM00137">
    <property type="entry name" value="MAM"/>
    <property type="match status" value="1"/>
</dbReference>
<reference evidence="12 13" key="1">
    <citation type="submission" date="2020-12" db="EMBL/GenBank/DDBJ databases">
        <title>Olleya sediminilitoris sp. nov., isolated from a tidal flat.</title>
        <authorList>
            <person name="Park S."/>
            <person name="Yoon J.-H."/>
        </authorList>
    </citation>
    <scope>NUCLEOTIDE SEQUENCE [LARGE SCALE GENOMIC DNA]</scope>
    <source>
        <strain evidence="12 13">YSTF-M6</strain>
    </source>
</reference>
<feature type="compositionally biased region" description="Low complexity" evidence="9">
    <location>
        <begin position="577"/>
        <end position="597"/>
    </location>
</feature>
<dbReference type="Gene3D" id="2.60.40.10">
    <property type="entry name" value="Immunoglobulins"/>
    <property type="match status" value="1"/>
</dbReference>
<dbReference type="NCBIfam" id="TIGR04183">
    <property type="entry name" value="Por_Secre_tail"/>
    <property type="match status" value="1"/>
</dbReference>
<keyword evidence="5" id="KW-0378">Hydrolase</keyword>
<keyword evidence="4 10" id="KW-0732">Signal</keyword>
<organism evidence="12 13">
    <name type="scientific">Olleya sediminilitoris</name>
    <dbReference type="NCBI Taxonomy" id="2795739"/>
    <lineage>
        <taxon>Bacteria</taxon>
        <taxon>Pseudomonadati</taxon>
        <taxon>Bacteroidota</taxon>
        <taxon>Flavobacteriia</taxon>
        <taxon>Flavobacteriales</taxon>
        <taxon>Flavobacteriaceae</taxon>
    </lineage>
</organism>
<feature type="signal peptide" evidence="10">
    <location>
        <begin position="1"/>
        <end position="20"/>
    </location>
</feature>
<dbReference type="InterPro" id="IPR008754">
    <property type="entry name" value="Peptidase_M43"/>
</dbReference>
<comment type="caution">
    <text evidence="12">The sequence shown here is derived from an EMBL/GenBank/DDBJ whole genome shotgun (WGS) entry which is preliminary data.</text>
</comment>
<evidence type="ECO:0000256" key="3">
    <source>
        <dbReference type="ARBA" id="ARBA00022723"/>
    </source>
</evidence>
<evidence type="ECO:0000256" key="2">
    <source>
        <dbReference type="ARBA" id="ARBA00022670"/>
    </source>
</evidence>
<dbReference type="EMBL" id="JAEMEF010000001">
    <property type="protein sequence ID" value="MBL7558582.1"/>
    <property type="molecule type" value="Genomic_DNA"/>
</dbReference>
<evidence type="ECO:0000313" key="13">
    <source>
        <dbReference type="Proteomes" id="UP000605013"/>
    </source>
</evidence>
<proteinExistence type="inferred from homology"/>
<keyword evidence="6" id="KW-0862">Zinc</keyword>
<dbReference type="SUPFAM" id="SSF55486">
    <property type="entry name" value="Metalloproteases ('zincins'), catalytic domain"/>
    <property type="match status" value="1"/>
</dbReference>
<keyword evidence="8" id="KW-1015">Disulfide bond</keyword>
<dbReference type="Pfam" id="PF05572">
    <property type="entry name" value="Peptidase_M43"/>
    <property type="match status" value="1"/>
</dbReference>
<dbReference type="InterPro" id="IPR013320">
    <property type="entry name" value="ConA-like_dom_sf"/>
</dbReference>
<dbReference type="InterPro" id="IPR013783">
    <property type="entry name" value="Ig-like_fold"/>
</dbReference>
<dbReference type="PROSITE" id="PS51257">
    <property type="entry name" value="PROKAR_LIPOPROTEIN"/>
    <property type="match status" value="1"/>
</dbReference>